<keyword evidence="1" id="KW-0808">Transferase</keyword>
<dbReference type="InterPro" id="IPR050134">
    <property type="entry name" value="NAD-dep_sirtuin_deacylases"/>
</dbReference>
<protein>
    <recommendedName>
        <fullName evidence="3">Deacetylase sirtuin-type domain-containing protein</fullName>
    </recommendedName>
</protein>
<dbReference type="PANTHER" id="PTHR11085:SF10">
    <property type="entry name" value="NAD-DEPENDENT PROTEIN DEACYLASE SIRTUIN-5, MITOCHONDRIAL-RELATED"/>
    <property type="match status" value="1"/>
</dbReference>
<dbReference type="GO" id="GO:0070403">
    <property type="term" value="F:NAD+ binding"/>
    <property type="evidence" value="ECO:0007669"/>
    <property type="project" value="InterPro"/>
</dbReference>
<evidence type="ECO:0000313" key="4">
    <source>
        <dbReference type="EMBL" id="QHT38562.1"/>
    </source>
</evidence>
<dbReference type="InterPro" id="IPR026590">
    <property type="entry name" value="Ssirtuin_cat_dom"/>
</dbReference>
<accession>A0A6C0FBI2</accession>
<dbReference type="PROSITE" id="PS50305">
    <property type="entry name" value="SIRTUIN"/>
    <property type="match status" value="1"/>
</dbReference>
<dbReference type="SUPFAM" id="SSF52467">
    <property type="entry name" value="DHS-like NAD/FAD-binding domain"/>
    <property type="match status" value="1"/>
</dbReference>
<dbReference type="EMBL" id="MN738832">
    <property type="protein sequence ID" value="QHT38562.1"/>
    <property type="molecule type" value="Genomic_DNA"/>
</dbReference>
<proteinExistence type="predicted"/>
<keyword evidence="2" id="KW-0520">NAD</keyword>
<dbReference type="GO" id="GO:0017136">
    <property type="term" value="F:histone deacetylase activity, NAD-dependent"/>
    <property type="evidence" value="ECO:0007669"/>
    <property type="project" value="TreeGrafter"/>
</dbReference>
<organism evidence="4">
    <name type="scientific">viral metagenome</name>
    <dbReference type="NCBI Taxonomy" id="1070528"/>
    <lineage>
        <taxon>unclassified sequences</taxon>
        <taxon>metagenomes</taxon>
        <taxon>organismal metagenomes</taxon>
    </lineage>
</organism>
<dbReference type="PANTHER" id="PTHR11085">
    <property type="entry name" value="NAD-DEPENDENT PROTEIN DEACYLASE SIRTUIN-5, MITOCHONDRIAL-RELATED"/>
    <property type="match status" value="1"/>
</dbReference>
<name>A0A6C0FBI2_9ZZZZ</name>
<dbReference type="Gene3D" id="3.40.50.1220">
    <property type="entry name" value="TPP-binding domain"/>
    <property type="match status" value="1"/>
</dbReference>
<dbReference type="InterPro" id="IPR029035">
    <property type="entry name" value="DHS-like_NAD/FAD-binding_dom"/>
</dbReference>
<evidence type="ECO:0000256" key="1">
    <source>
        <dbReference type="ARBA" id="ARBA00022679"/>
    </source>
</evidence>
<sequence>MPKNLRKDIANAKALMENTDAVLVVTGAGMSVDSGIPTYRGTNGLWAKSIDIGDKSYGYDEISSLEMWKTNPELAWGFKAHFRKLSGEQEPHEGYYDLLENVSKKSDYFVCTSNVDGYFRRVGFDPTKVYEVHGTIDYLQCMDINCNKTHGVVETTDLLVPEYDSETFLANSLPKCVHCNKMLRPNISVFGDVEFYGKPYQHQRRRLNEWLANLKKCGKSLVILEIGCGINPHSLRMSNGKMMSGEWKMPVFDNNVGTIRLNPTDEQSDEKTIHIAMGAKNGIRAIFG</sequence>
<dbReference type="GO" id="GO:0005634">
    <property type="term" value="C:nucleus"/>
    <property type="evidence" value="ECO:0007669"/>
    <property type="project" value="TreeGrafter"/>
</dbReference>
<evidence type="ECO:0000256" key="2">
    <source>
        <dbReference type="ARBA" id="ARBA00023027"/>
    </source>
</evidence>
<dbReference type="AlphaFoldDB" id="A0A6C0FBI2"/>
<reference evidence="4" key="1">
    <citation type="journal article" date="2020" name="Nature">
        <title>Giant virus diversity and host interactions through global metagenomics.</title>
        <authorList>
            <person name="Schulz F."/>
            <person name="Roux S."/>
            <person name="Paez-Espino D."/>
            <person name="Jungbluth S."/>
            <person name="Walsh D.A."/>
            <person name="Denef V.J."/>
            <person name="McMahon K.D."/>
            <person name="Konstantinidis K.T."/>
            <person name="Eloe-Fadrosh E.A."/>
            <person name="Kyrpides N.C."/>
            <person name="Woyke T."/>
        </authorList>
    </citation>
    <scope>NUCLEOTIDE SEQUENCE</scope>
    <source>
        <strain evidence="4">GVMAG-S-ERX556106-38</strain>
    </source>
</reference>
<dbReference type="InterPro" id="IPR003000">
    <property type="entry name" value="Sirtuin"/>
</dbReference>
<feature type="domain" description="Deacetylase sirtuin-type" evidence="3">
    <location>
        <begin position="1"/>
        <end position="288"/>
    </location>
</feature>
<evidence type="ECO:0000259" key="3">
    <source>
        <dbReference type="PROSITE" id="PS50305"/>
    </source>
</evidence>
<dbReference type="Pfam" id="PF02146">
    <property type="entry name" value="SIR2"/>
    <property type="match status" value="1"/>
</dbReference>